<evidence type="ECO:0000259" key="8">
    <source>
        <dbReference type="Pfam" id="PF01694"/>
    </source>
</evidence>
<evidence type="ECO:0000256" key="1">
    <source>
        <dbReference type="ARBA" id="ARBA00004141"/>
    </source>
</evidence>
<accession>A0ABY4GJB0</accession>
<feature type="transmembrane region" description="Helical" evidence="7">
    <location>
        <begin position="155"/>
        <end position="173"/>
    </location>
</feature>
<dbReference type="GO" id="GO:0008233">
    <property type="term" value="F:peptidase activity"/>
    <property type="evidence" value="ECO:0007669"/>
    <property type="project" value="UniProtKB-KW"/>
</dbReference>
<dbReference type="EMBL" id="CP095071">
    <property type="protein sequence ID" value="UOQ84274.1"/>
    <property type="molecule type" value="Genomic_DNA"/>
</dbReference>
<dbReference type="Proteomes" id="UP000831537">
    <property type="component" value="Chromosome"/>
</dbReference>
<feature type="transmembrane region" description="Helical" evidence="7">
    <location>
        <begin position="179"/>
        <end position="196"/>
    </location>
</feature>
<keyword evidence="6 7" id="KW-0472">Membrane</keyword>
<proteinExistence type="inferred from homology"/>
<dbReference type="SUPFAM" id="SSF144091">
    <property type="entry name" value="Rhomboid-like"/>
    <property type="match status" value="1"/>
</dbReference>
<evidence type="ECO:0000256" key="4">
    <source>
        <dbReference type="ARBA" id="ARBA00022801"/>
    </source>
</evidence>
<feature type="domain" description="Peptidase S54 rhomboid" evidence="8">
    <location>
        <begin position="55"/>
        <end position="194"/>
    </location>
</feature>
<evidence type="ECO:0000256" key="6">
    <source>
        <dbReference type="ARBA" id="ARBA00023136"/>
    </source>
</evidence>
<feature type="transmembrane region" description="Helical" evidence="7">
    <location>
        <begin position="12"/>
        <end position="38"/>
    </location>
</feature>
<evidence type="ECO:0000313" key="9">
    <source>
        <dbReference type="EMBL" id="UOQ84274.1"/>
    </source>
</evidence>
<keyword evidence="9" id="KW-0645">Protease</keyword>
<dbReference type="Gene3D" id="1.20.1540.10">
    <property type="entry name" value="Rhomboid-like"/>
    <property type="match status" value="1"/>
</dbReference>
<keyword evidence="5 7" id="KW-1133">Transmembrane helix</keyword>
<keyword evidence="10" id="KW-1185">Reference proteome</keyword>
<protein>
    <submittedName>
        <fullName evidence="9">Rhomboid family intramembrane serine protease</fullName>
    </submittedName>
</protein>
<keyword evidence="3 7" id="KW-0812">Transmembrane</keyword>
<evidence type="ECO:0000313" key="10">
    <source>
        <dbReference type="Proteomes" id="UP000831537"/>
    </source>
</evidence>
<feature type="transmembrane region" description="Helical" evidence="7">
    <location>
        <begin position="97"/>
        <end position="115"/>
    </location>
</feature>
<sequence>MFIRTENFREFLKFYPVVSTIIAIQIILWVLHSFVPIIGEWIYAMGIGWNGLVAQGQYWRIVTPIFLHADFPHLIFNSFSLVLFAPALEVMLGKIKFLVAYLGTGIIANVLTFIVEPSFNYVHLGASGAIFGLFGLYIFMIFFEKQLIDPQNARIILIIAGIGLVMTFFRANINISGHIFGFIAGFAFGPILLRNVRPFSPVRLKRRVRKQGDIGFDPNRWNKKRYRYKPYLKPILYGVLIVLVLLGLLSSIL</sequence>
<feature type="transmembrane region" description="Helical" evidence="7">
    <location>
        <begin position="58"/>
        <end position="85"/>
    </location>
</feature>
<organism evidence="9 10">
    <name type="scientific">Gracilibacillus salinarum</name>
    <dbReference type="NCBI Taxonomy" id="2932255"/>
    <lineage>
        <taxon>Bacteria</taxon>
        <taxon>Bacillati</taxon>
        <taxon>Bacillota</taxon>
        <taxon>Bacilli</taxon>
        <taxon>Bacillales</taxon>
        <taxon>Bacillaceae</taxon>
        <taxon>Gracilibacillus</taxon>
    </lineage>
</organism>
<evidence type="ECO:0000256" key="2">
    <source>
        <dbReference type="ARBA" id="ARBA00009045"/>
    </source>
</evidence>
<dbReference type="InterPro" id="IPR050925">
    <property type="entry name" value="Rhomboid_protease_S54"/>
</dbReference>
<dbReference type="Pfam" id="PF01694">
    <property type="entry name" value="Rhomboid"/>
    <property type="match status" value="1"/>
</dbReference>
<gene>
    <name evidence="9" type="ORF">MUN87_16395</name>
</gene>
<dbReference type="RefSeq" id="WP_244741772.1">
    <property type="nucleotide sequence ID" value="NZ_CP095071.1"/>
</dbReference>
<comment type="subcellular location">
    <subcellularLocation>
        <location evidence="1">Membrane</location>
        <topology evidence="1">Multi-pass membrane protein</topology>
    </subcellularLocation>
</comment>
<dbReference type="GO" id="GO:0006508">
    <property type="term" value="P:proteolysis"/>
    <property type="evidence" value="ECO:0007669"/>
    <property type="project" value="UniProtKB-KW"/>
</dbReference>
<reference evidence="9 10" key="1">
    <citation type="submission" date="2022-04" db="EMBL/GenBank/DDBJ databases">
        <title>Gracilibacillus sp. isolated from saltern.</title>
        <authorList>
            <person name="Won M."/>
            <person name="Lee C.-M."/>
            <person name="Woen H.-Y."/>
            <person name="Kwon S.-W."/>
        </authorList>
    </citation>
    <scope>NUCLEOTIDE SEQUENCE [LARGE SCALE GENOMIC DNA]</scope>
    <source>
        <strain evidence="9 10">SSPM10-3</strain>
    </source>
</reference>
<evidence type="ECO:0000256" key="3">
    <source>
        <dbReference type="ARBA" id="ARBA00022692"/>
    </source>
</evidence>
<evidence type="ECO:0000256" key="7">
    <source>
        <dbReference type="SAM" id="Phobius"/>
    </source>
</evidence>
<dbReference type="InterPro" id="IPR035952">
    <property type="entry name" value="Rhomboid-like_sf"/>
</dbReference>
<comment type="similarity">
    <text evidence="2">Belongs to the peptidase S54 family.</text>
</comment>
<evidence type="ECO:0000256" key="5">
    <source>
        <dbReference type="ARBA" id="ARBA00022989"/>
    </source>
</evidence>
<feature type="transmembrane region" description="Helical" evidence="7">
    <location>
        <begin position="234"/>
        <end position="252"/>
    </location>
</feature>
<keyword evidence="4" id="KW-0378">Hydrolase</keyword>
<name>A0ABY4GJB0_9BACI</name>
<feature type="transmembrane region" description="Helical" evidence="7">
    <location>
        <begin position="121"/>
        <end position="143"/>
    </location>
</feature>
<dbReference type="InterPro" id="IPR022764">
    <property type="entry name" value="Peptidase_S54_rhomboid_dom"/>
</dbReference>
<dbReference type="PANTHER" id="PTHR43731:SF14">
    <property type="entry name" value="PRESENILIN-ASSOCIATED RHOMBOID-LIKE PROTEIN, MITOCHONDRIAL"/>
    <property type="match status" value="1"/>
</dbReference>
<dbReference type="PANTHER" id="PTHR43731">
    <property type="entry name" value="RHOMBOID PROTEASE"/>
    <property type="match status" value="1"/>
</dbReference>